<proteinExistence type="predicted"/>
<evidence type="ECO:0000256" key="1">
    <source>
        <dbReference type="SAM" id="Phobius"/>
    </source>
</evidence>
<reference evidence="2" key="1">
    <citation type="submission" date="2021-01" db="EMBL/GenBank/DDBJ databases">
        <authorList>
            <person name="Corre E."/>
            <person name="Pelletier E."/>
            <person name="Niang G."/>
            <person name="Scheremetjew M."/>
            <person name="Finn R."/>
            <person name="Kale V."/>
            <person name="Holt S."/>
            <person name="Cochrane G."/>
            <person name="Meng A."/>
            <person name="Brown T."/>
            <person name="Cohen L."/>
        </authorList>
    </citation>
    <scope>NUCLEOTIDE SEQUENCE</scope>
    <source>
        <strain evidence="2">FSP1.4</strain>
    </source>
</reference>
<protein>
    <submittedName>
        <fullName evidence="2">Uncharacterized protein</fullName>
    </submittedName>
</protein>
<sequence length="126" mass="15162">MNIGSQFGRMSYTTYMLLNPAAFMLYVFAYKPYKAYKKKQQDQKEWDEMPPAKKVDKDIFNPFTPIPYHNNRELKYGFDHINMFGFVNKNHINVKSYPWKQFHDSFAESESIEYQYNWTSTSSDKH</sequence>
<keyword evidence="1" id="KW-0812">Transmembrane</keyword>
<keyword evidence="1" id="KW-0472">Membrane</keyword>
<organism evidence="2">
    <name type="scientific">Euplotes harpa</name>
    <dbReference type="NCBI Taxonomy" id="151035"/>
    <lineage>
        <taxon>Eukaryota</taxon>
        <taxon>Sar</taxon>
        <taxon>Alveolata</taxon>
        <taxon>Ciliophora</taxon>
        <taxon>Intramacronucleata</taxon>
        <taxon>Spirotrichea</taxon>
        <taxon>Hypotrichia</taxon>
        <taxon>Euplotida</taxon>
        <taxon>Euplotidae</taxon>
        <taxon>Euplotes</taxon>
    </lineage>
</organism>
<dbReference type="EMBL" id="HBII01042987">
    <property type="protein sequence ID" value="CAE0359023.1"/>
    <property type="molecule type" value="Transcribed_RNA"/>
</dbReference>
<gene>
    <name evidence="2" type="ORF">EHAR0213_LOCUS17947</name>
</gene>
<keyword evidence="1" id="KW-1133">Transmembrane helix</keyword>
<dbReference type="AlphaFoldDB" id="A0A7S3NGL0"/>
<feature type="transmembrane region" description="Helical" evidence="1">
    <location>
        <begin position="12"/>
        <end position="30"/>
    </location>
</feature>
<accession>A0A7S3NGL0</accession>
<name>A0A7S3NGL0_9SPIT</name>
<evidence type="ECO:0000313" key="2">
    <source>
        <dbReference type="EMBL" id="CAE0359023.1"/>
    </source>
</evidence>